<evidence type="ECO:0000313" key="4">
    <source>
        <dbReference type="EMBL" id="AMW04753.1"/>
    </source>
</evidence>
<dbReference type="HAMAP" id="MF_01440">
    <property type="entry name" value="CheD"/>
    <property type="match status" value="1"/>
</dbReference>
<comment type="similarity">
    <text evidence="3">Belongs to the CheD family.</text>
</comment>
<sequence>MTTLINVPIADLAVATADSTLVTTGLGSCVAIALHDARQQVGALAHVLLPHAALSSQAPREGKFPSTAVPAMLARMRALGATGEIHARLIGGASMFGPLLPAGAVGLGVRNVKAARQACADHAVPIVGEEVGGTMGRSVYFHVGTGAVQVRTVRGDHVEL</sequence>
<accession>A0A143BJI2</accession>
<dbReference type="EC" id="3.5.1.44" evidence="3"/>
<organism evidence="4 5">
    <name type="scientific">Gemmatimonas phototrophica</name>
    <dbReference type="NCBI Taxonomy" id="1379270"/>
    <lineage>
        <taxon>Bacteria</taxon>
        <taxon>Pseudomonadati</taxon>
        <taxon>Gemmatimonadota</taxon>
        <taxon>Gemmatimonadia</taxon>
        <taxon>Gemmatimonadales</taxon>
        <taxon>Gemmatimonadaceae</taxon>
        <taxon>Gemmatimonas</taxon>
    </lineage>
</organism>
<dbReference type="OrthoDB" id="9807202at2"/>
<dbReference type="EMBL" id="CP011454">
    <property type="protein sequence ID" value="AMW04753.1"/>
    <property type="molecule type" value="Genomic_DNA"/>
</dbReference>
<evidence type="ECO:0000256" key="1">
    <source>
        <dbReference type="ARBA" id="ARBA00022500"/>
    </source>
</evidence>
<dbReference type="GO" id="GO:0050568">
    <property type="term" value="F:protein-glutamine glutaminase activity"/>
    <property type="evidence" value="ECO:0007669"/>
    <property type="project" value="UniProtKB-UniRule"/>
</dbReference>
<comment type="catalytic activity">
    <reaction evidence="3">
        <text>L-glutaminyl-[protein] + H2O = L-glutamyl-[protein] + NH4(+)</text>
        <dbReference type="Rhea" id="RHEA:16441"/>
        <dbReference type="Rhea" id="RHEA-COMP:10207"/>
        <dbReference type="Rhea" id="RHEA-COMP:10208"/>
        <dbReference type="ChEBI" id="CHEBI:15377"/>
        <dbReference type="ChEBI" id="CHEBI:28938"/>
        <dbReference type="ChEBI" id="CHEBI:29973"/>
        <dbReference type="ChEBI" id="CHEBI:30011"/>
        <dbReference type="EC" id="3.5.1.44"/>
    </reaction>
</comment>
<protein>
    <recommendedName>
        <fullName evidence="3">Probable chemoreceptor glutamine deamidase CheD</fullName>
        <ecNumber evidence="3">3.5.1.44</ecNumber>
    </recommendedName>
</protein>
<dbReference type="PANTHER" id="PTHR35147:SF1">
    <property type="entry name" value="CHEMORECEPTOR GLUTAMINE DEAMIDASE CHED-RELATED"/>
    <property type="match status" value="1"/>
</dbReference>
<dbReference type="GO" id="GO:0006935">
    <property type="term" value="P:chemotaxis"/>
    <property type="evidence" value="ECO:0007669"/>
    <property type="project" value="UniProtKB-UniRule"/>
</dbReference>
<dbReference type="STRING" id="1379270.GEMMAAP_07700"/>
<gene>
    <name evidence="3" type="primary">cheD</name>
    <name evidence="4" type="ORF">GEMMAAP_07700</name>
</gene>
<evidence type="ECO:0000256" key="2">
    <source>
        <dbReference type="ARBA" id="ARBA00022801"/>
    </source>
</evidence>
<dbReference type="InterPro" id="IPR011324">
    <property type="entry name" value="Cytotoxic_necrot_fac-like_cat"/>
</dbReference>
<dbReference type="RefSeq" id="WP_026850510.1">
    <property type="nucleotide sequence ID" value="NZ_CP011454.1"/>
</dbReference>
<reference evidence="4 5" key="1">
    <citation type="journal article" date="2014" name="Proc. Natl. Acad. Sci. U.S.A.">
        <title>Functional type 2 photosynthetic reaction centers found in the rare bacterial phylum Gemmatimonadetes.</title>
        <authorList>
            <person name="Zeng Y."/>
            <person name="Feng F."/>
            <person name="Medova H."/>
            <person name="Dean J."/>
            <person name="Koblizek M."/>
        </authorList>
    </citation>
    <scope>NUCLEOTIDE SEQUENCE [LARGE SCALE GENOMIC DNA]</scope>
    <source>
        <strain evidence="4 5">AP64</strain>
    </source>
</reference>
<evidence type="ECO:0000256" key="3">
    <source>
        <dbReference type="HAMAP-Rule" id="MF_01440"/>
    </source>
</evidence>
<proteinExistence type="inferred from homology"/>
<keyword evidence="2 3" id="KW-0378">Hydrolase</keyword>
<dbReference type="eggNOG" id="COG1871">
    <property type="taxonomic scope" value="Bacteria"/>
</dbReference>
<dbReference type="PANTHER" id="PTHR35147">
    <property type="entry name" value="CHEMORECEPTOR GLUTAMINE DEAMIDASE CHED-RELATED"/>
    <property type="match status" value="1"/>
</dbReference>
<dbReference type="SUPFAM" id="SSF64438">
    <property type="entry name" value="CNF1/YfiH-like putative cysteine hydrolases"/>
    <property type="match status" value="1"/>
</dbReference>
<dbReference type="InterPro" id="IPR005659">
    <property type="entry name" value="Chemorcpt_Glu_NH3ase_CheD"/>
</dbReference>
<dbReference type="KEGG" id="gph:GEMMAAP_07700"/>
<dbReference type="Gene3D" id="3.30.1330.200">
    <property type="match status" value="1"/>
</dbReference>
<dbReference type="CDD" id="cd16352">
    <property type="entry name" value="CheD"/>
    <property type="match status" value="1"/>
</dbReference>
<dbReference type="Proteomes" id="UP000076404">
    <property type="component" value="Chromosome"/>
</dbReference>
<name>A0A143BJI2_9BACT</name>
<keyword evidence="5" id="KW-1185">Reference proteome</keyword>
<evidence type="ECO:0000313" key="5">
    <source>
        <dbReference type="Proteomes" id="UP000076404"/>
    </source>
</evidence>
<dbReference type="Pfam" id="PF03975">
    <property type="entry name" value="CheD"/>
    <property type="match status" value="1"/>
</dbReference>
<comment type="function">
    <text evidence="3">Probably deamidates glutamine residues to glutamate on methyl-accepting chemotaxis receptors (MCPs), playing an important role in chemotaxis.</text>
</comment>
<dbReference type="AlphaFoldDB" id="A0A143BJI2"/>
<dbReference type="InterPro" id="IPR038592">
    <property type="entry name" value="CheD-like_sf"/>
</dbReference>
<keyword evidence="1 3" id="KW-0145">Chemotaxis</keyword>
<reference evidence="4 5" key="2">
    <citation type="journal article" date="2016" name="Environ. Microbiol. Rep.">
        <title>Metagenomic evidence for the presence of phototrophic Gemmatimonadetes bacteria in diverse environments.</title>
        <authorList>
            <person name="Zeng Y."/>
            <person name="Baumbach J."/>
            <person name="Barbosa E.G."/>
            <person name="Azevedo V."/>
            <person name="Zhang C."/>
            <person name="Koblizek M."/>
        </authorList>
    </citation>
    <scope>NUCLEOTIDE SEQUENCE [LARGE SCALE GENOMIC DNA]</scope>
    <source>
        <strain evidence="4 5">AP64</strain>
    </source>
</reference>